<reference evidence="7" key="1">
    <citation type="journal article" date="2019" name="Int. J. Syst. Evol. Microbiol.">
        <title>The Global Catalogue of Microorganisms (GCM) 10K type strain sequencing project: providing services to taxonomists for standard genome sequencing and annotation.</title>
        <authorList>
            <consortium name="The Broad Institute Genomics Platform"/>
            <consortium name="The Broad Institute Genome Sequencing Center for Infectious Disease"/>
            <person name="Wu L."/>
            <person name="Ma J."/>
        </authorList>
    </citation>
    <scope>NUCLEOTIDE SEQUENCE [LARGE SCALE GENOMIC DNA]</scope>
    <source>
        <strain evidence="7">CECT 8010</strain>
    </source>
</reference>
<dbReference type="Gene3D" id="2.40.170.20">
    <property type="entry name" value="TonB-dependent receptor, beta-barrel domain"/>
    <property type="match status" value="1"/>
</dbReference>
<sequence>MKQLYFFLSFLLITTISLSQTSGTIKGKLIDSVGKQSLKDASITVLDSKDSTLEVFGLAKTDGTFELKNIALGKMIVQITFEGYRPVNKTVTLSKENSMVDLGEIAMIIQSKDLQEVVVQSSPIIIKKDTIEYNAGSFKTKPNAVVEDLLKKLPGVQVDKSGSITAQGESVQRVLVNGKRFFGDDPKMATKNLPPDMVDKIQVFDDLSDQSKFTGFDDGNRVKTINITTKKNKNKGYFGKVVAGGGTDGAFDESANIHRFDGSQQVSLLGQANDINKQNFTTQDILGTSGGGRGGIRNATVGNGSSSSGITTTWAGGVNYKDSWGKRTDAYGSYFYNDQKTPVEQSSLVENATLTDSSLISNQSQLSTTHNQSHRINFNLESKLDSLNTNSLVVRPNISFQQSTPSYSSSTITNINKTGLPTYSSISNGYSKNTGYSISGANFQFRHKFAKPFRTMSLDVNVSANSNDGTGYTYSINKFYTGSNSQTDTLDQYNISSLRSSTISPTLSYTEPLSKNQILEFKYSYSNYNSNSINNTYQRSIATKSYSQLDSLFSNSFNNSTISNRFTLSYRLQKTKYNVSVSSGIQSQNMTSNNVVKNVNIDKNYLFWIPSVNFQYNFSTTNSIRFFYNGNAGQPSISQLQPIKTTSDSINFQIGNPDLKPQFTNAIRVLYHAFNPFTQQIVIATVNASAITNDIQNSITTNRNGGRTTTYANLSGTFKISGFFDYGFAIKKPKSNLNFITNLGYNQSQNLLSDVAGNTRSNFTYNSNLGETLSWTTNLKENFDVNFSAGITYYIANQSIGQNTSYTTNTFSTEATYYTKSGFILATDFDYTYSANRPAGYNASVPLINPSIAMQIFKNKQGELRLSCFDLLNQNVSVNQSVANGSITNTKTNVLTRYFMLTFTYNLSKFAGQGQKMPGMFRSMMRGMSGANAPRF</sequence>
<evidence type="ECO:0000256" key="2">
    <source>
        <dbReference type="ARBA" id="ARBA00023136"/>
    </source>
</evidence>
<dbReference type="SUPFAM" id="SSF56935">
    <property type="entry name" value="Porins"/>
    <property type="match status" value="1"/>
</dbReference>
<keyword evidence="3" id="KW-0998">Cell outer membrane</keyword>
<feature type="chain" id="PRO_5046831298" evidence="4">
    <location>
        <begin position="20"/>
        <end position="936"/>
    </location>
</feature>
<dbReference type="Pfam" id="PF14905">
    <property type="entry name" value="OMP_b-brl_3"/>
    <property type="match status" value="1"/>
</dbReference>
<evidence type="ECO:0000259" key="5">
    <source>
        <dbReference type="Pfam" id="PF14905"/>
    </source>
</evidence>
<keyword evidence="7" id="KW-1185">Reference proteome</keyword>
<keyword evidence="2" id="KW-0472">Membrane</keyword>
<organism evidence="6 7">
    <name type="scientific">Parasediminibacterium paludis</name>
    <dbReference type="NCBI Taxonomy" id="908966"/>
    <lineage>
        <taxon>Bacteria</taxon>
        <taxon>Pseudomonadati</taxon>
        <taxon>Bacteroidota</taxon>
        <taxon>Chitinophagia</taxon>
        <taxon>Chitinophagales</taxon>
        <taxon>Chitinophagaceae</taxon>
        <taxon>Parasediminibacterium</taxon>
    </lineage>
</organism>
<keyword evidence="4" id="KW-0732">Signal</keyword>
<gene>
    <name evidence="6" type="ORF">ACFOW1_08200</name>
</gene>
<evidence type="ECO:0000256" key="3">
    <source>
        <dbReference type="ARBA" id="ARBA00023237"/>
    </source>
</evidence>
<evidence type="ECO:0000256" key="4">
    <source>
        <dbReference type="SAM" id="SignalP"/>
    </source>
</evidence>
<dbReference type="InterPro" id="IPR041700">
    <property type="entry name" value="OMP_b-brl_3"/>
</dbReference>
<feature type="domain" description="Outer membrane protein beta-barrel" evidence="5">
    <location>
        <begin position="447"/>
        <end position="768"/>
    </location>
</feature>
<evidence type="ECO:0000313" key="7">
    <source>
        <dbReference type="Proteomes" id="UP001595906"/>
    </source>
</evidence>
<proteinExistence type="predicted"/>
<comment type="subcellular location">
    <subcellularLocation>
        <location evidence="1">Cell outer membrane</location>
    </subcellularLocation>
</comment>
<evidence type="ECO:0000313" key="6">
    <source>
        <dbReference type="EMBL" id="MFC4231869.1"/>
    </source>
</evidence>
<dbReference type="SUPFAM" id="SSF49464">
    <property type="entry name" value="Carboxypeptidase regulatory domain-like"/>
    <property type="match status" value="1"/>
</dbReference>
<dbReference type="InterPro" id="IPR008969">
    <property type="entry name" value="CarboxyPept-like_regulatory"/>
</dbReference>
<name>A0ABV8PY00_9BACT</name>
<dbReference type="EMBL" id="JBHSDC010000012">
    <property type="protein sequence ID" value="MFC4231869.1"/>
    <property type="molecule type" value="Genomic_DNA"/>
</dbReference>
<dbReference type="Gene3D" id="2.60.40.1120">
    <property type="entry name" value="Carboxypeptidase-like, regulatory domain"/>
    <property type="match status" value="1"/>
</dbReference>
<protein>
    <submittedName>
        <fullName evidence="6">Outer membrane beta-barrel protein</fullName>
    </submittedName>
</protein>
<feature type="signal peptide" evidence="4">
    <location>
        <begin position="1"/>
        <end position="19"/>
    </location>
</feature>
<dbReference type="InterPro" id="IPR036942">
    <property type="entry name" value="Beta-barrel_TonB_sf"/>
</dbReference>
<accession>A0ABV8PY00</accession>
<evidence type="ECO:0000256" key="1">
    <source>
        <dbReference type="ARBA" id="ARBA00004442"/>
    </source>
</evidence>
<dbReference type="RefSeq" id="WP_379013491.1">
    <property type="nucleotide sequence ID" value="NZ_JBHSDC010000012.1"/>
</dbReference>
<dbReference type="Proteomes" id="UP001595906">
    <property type="component" value="Unassembled WGS sequence"/>
</dbReference>
<comment type="caution">
    <text evidence="6">The sequence shown here is derived from an EMBL/GenBank/DDBJ whole genome shotgun (WGS) entry which is preliminary data.</text>
</comment>